<evidence type="ECO:0000313" key="1">
    <source>
        <dbReference type="EMBL" id="KAJ3531898.1"/>
    </source>
</evidence>
<name>A0ACC1S4G2_9HYPO</name>
<protein>
    <submittedName>
        <fullName evidence="1">Uncharacterized protein</fullName>
    </submittedName>
</protein>
<evidence type="ECO:0000313" key="2">
    <source>
        <dbReference type="Proteomes" id="UP001148629"/>
    </source>
</evidence>
<dbReference type="Proteomes" id="UP001148629">
    <property type="component" value="Unassembled WGS sequence"/>
</dbReference>
<proteinExistence type="predicted"/>
<gene>
    <name evidence="1" type="ORF">NM208_g8675</name>
</gene>
<sequence>MPTRAQQQERQRKRNAANGRAYLRDYLYPMGTWCLGCLESATQQDFNTLKNPNRHPIERTQIECGIDDAGCYKCTVCEVKSCLCQMVPELLLGDALDMDRLLRWGDELINCSLDQDGNNPPLLPEQGDAYKHFITRDSRKKVVGAMTDLRRSFLQLVERHRDEFGLKRNSPASKDTKREWIYKRLLCAEPGDAGYALWANALGCFEG</sequence>
<organism evidence="1 2">
    <name type="scientific">Fusarium decemcellulare</name>
    <dbReference type="NCBI Taxonomy" id="57161"/>
    <lineage>
        <taxon>Eukaryota</taxon>
        <taxon>Fungi</taxon>
        <taxon>Dikarya</taxon>
        <taxon>Ascomycota</taxon>
        <taxon>Pezizomycotina</taxon>
        <taxon>Sordariomycetes</taxon>
        <taxon>Hypocreomycetidae</taxon>
        <taxon>Hypocreales</taxon>
        <taxon>Nectriaceae</taxon>
        <taxon>Fusarium</taxon>
        <taxon>Fusarium decemcellulare species complex</taxon>
    </lineage>
</organism>
<reference evidence="1" key="1">
    <citation type="submission" date="2022-08" db="EMBL/GenBank/DDBJ databases">
        <title>Genome Sequence of Fusarium decemcellulare.</title>
        <authorList>
            <person name="Buettner E."/>
        </authorList>
    </citation>
    <scope>NUCLEOTIDE SEQUENCE</scope>
    <source>
        <strain evidence="1">Babe19</strain>
    </source>
</reference>
<keyword evidence="2" id="KW-1185">Reference proteome</keyword>
<accession>A0ACC1S4G2</accession>
<dbReference type="EMBL" id="JANRMS010001013">
    <property type="protein sequence ID" value="KAJ3531898.1"/>
    <property type="molecule type" value="Genomic_DNA"/>
</dbReference>
<comment type="caution">
    <text evidence="1">The sequence shown here is derived from an EMBL/GenBank/DDBJ whole genome shotgun (WGS) entry which is preliminary data.</text>
</comment>